<accession>A0A964BQK0</accession>
<dbReference type="GO" id="GO:0042372">
    <property type="term" value="P:phylloquinone biosynthetic process"/>
    <property type="evidence" value="ECO:0007669"/>
    <property type="project" value="UniProtKB-UniRule"/>
</dbReference>
<comment type="pathway">
    <text evidence="3">Quinol/quinone metabolism; 1,4-dihydroxy-2-naphthoate biosynthesis; 1,4-dihydroxy-2-naphthoate from chorismate: step 3/7.</text>
</comment>
<comment type="pathway">
    <text evidence="3">Cofactor biosynthesis; phylloquinone biosynthesis.</text>
</comment>
<keyword evidence="2 3" id="KW-0456">Lyase</keyword>
<dbReference type="SUPFAM" id="SSF53474">
    <property type="entry name" value="alpha/beta-Hydrolases"/>
    <property type="match status" value="1"/>
</dbReference>
<dbReference type="Gene3D" id="3.40.50.1820">
    <property type="entry name" value="alpha/beta hydrolase"/>
    <property type="match status" value="1"/>
</dbReference>
<keyword evidence="6" id="KW-1185">Reference proteome</keyword>
<gene>
    <name evidence="3 5" type="primary">menH</name>
    <name evidence="5" type="ORF">I4641_11410</name>
</gene>
<protein>
    <recommendedName>
        <fullName evidence="3">Putative 2-succinyl-6-hydroxy-2,4-cyclohexadiene-1-carboxylate synthase</fullName>
        <shortName evidence="3">SHCHC synthase</shortName>
        <ecNumber evidence="3">4.2.99.20</ecNumber>
    </recommendedName>
</protein>
<evidence type="ECO:0000256" key="3">
    <source>
        <dbReference type="HAMAP-Rule" id="MF_01660"/>
    </source>
</evidence>
<dbReference type="NCBIfam" id="TIGR03695">
    <property type="entry name" value="menH_SHCHC"/>
    <property type="match status" value="1"/>
</dbReference>
<dbReference type="EC" id="4.2.99.20" evidence="3"/>
<dbReference type="EMBL" id="JADWDC010000025">
    <property type="protein sequence ID" value="MCC0177585.1"/>
    <property type="molecule type" value="Genomic_DNA"/>
</dbReference>
<evidence type="ECO:0000256" key="1">
    <source>
        <dbReference type="ARBA" id="ARBA00022428"/>
    </source>
</evidence>
<evidence type="ECO:0000313" key="6">
    <source>
        <dbReference type="Proteomes" id="UP000729733"/>
    </source>
</evidence>
<proteinExistence type="inferred from homology"/>
<dbReference type="InterPro" id="IPR022485">
    <property type="entry name" value="SHCHC_synthase_MenH"/>
</dbReference>
<dbReference type="Proteomes" id="UP000729733">
    <property type="component" value="Unassembled WGS sequence"/>
</dbReference>
<dbReference type="GO" id="GO:0070205">
    <property type="term" value="F:2-succinyl-6-hydroxy-2,4-cyclohexadiene-1-carboxylate synthase activity"/>
    <property type="evidence" value="ECO:0007669"/>
    <property type="project" value="UniProtKB-UniRule"/>
</dbReference>
<organism evidence="5 6">
    <name type="scientific">Waterburya agarophytonicola KI4</name>
    <dbReference type="NCBI Taxonomy" id="2874699"/>
    <lineage>
        <taxon>Bacteria</taxon>
        <taxon>Bacillati</taxon>
        <taxon>Cyanobacteriota</taxon>
        <taxon>Cyanophyceae</taxon>
        <taxon>Pleurocapsales</taxon>
        <taxon>Hyellaceae</taxon>
        <taxon>Waterburya</taxon>
        <taxon>Waterburya agarophytonicola</taxon>
    </lineage>
</organism>
<dbReference type="InterPro" id="IPR029058">
    <property type="entry name" value="AB_hydrolase_fold"/>
</dbReference>
<comment type="similarity">
    <text evidence="3">Belongs to the AB hydrolase superfamily. MenH family.</text>
</comment>
<dbReference type="GO" id="GO:0009234">
    <property type="term" value="P:menaquinone biosynthetic process"/>
    <property type="evidence" value="ECO:0007669"/>
    <property type="project" value="UniProtKB-UniRule"/>
</dbReference>
<evidence type="ECO:0000313" key="5">
    <source>
        <dbReference type="EMBL" id="MCC0177585.1"/>
    </source>
</evidence>
<dbReference type="HAMAP" id="MF_01660">
    <property type="entry name" value="MenH"/>
    <property type="match status" value="1"/>
</dbReference>
<reference evidence="5" key="1">
    <citation type="journal article" date="2021" name="Antonie Van Leeuwenhoek">
        <title>Draft genome and description of Waterburya agarophytonicola gen. nov. sp. nov. (Pleurocapsales, Cyanobacteria): a seaweed symbiont.</title>
        <authorList>
            <person name="Bonthond G."/>
            <person name="Shalygin S."/>
            <person name="Bayer T."/>
            <person name="Weinberger F."/>
        </authorList>
    </citation>
    <scope>NUCLEOTIDE SEQUENCE</scope>
    <source>
        <strain evidence="5">KI4</strain>
    </source>
</reference>
<dbReference type="PANTHER" id="PTHR42916:SF1">
    <property type="entry name" value="PROTEIN PHYLLO, CHLOROPLASTIC"/>
    <property type="match status" value="1"/>
</dbReference>
<dbReference type="InterPro" id="IPR000073">
    <property type="entry name" value="AB_hydrolase_1"/>
</dbReference>
<comment type="subunit">
    <text evidence="3">Monomer.</text>
</comment>
<dbReference type="PANTHER" id="PTHR42916">
    <property type="entry name" value="2-SUCCINYL-5-ENOLPYRUVYL-6-HYDROXY-3-CYCLOHEXENE-1-CARBOXYLATE SYNTHASE"/>
    <property type="match status" value="1"/>
</dbReference>
<dbReference type="PRINTS" id="PR00111">
    <property type="entry name" value="ABHYDROLASE"/>
</dbReference>
<dbReference type="Pfam" id="PF00561">
    <property type="entry name" value="Abhydrolase_1"/>
    <property type="match status" value="1"/>
</dbReference>
<evidence type="ECO:0000256" key="2">
    <source>
        <dbReference type="ARBA" id="ARBA00023239"/>
    </source>
</evidence>
<name>A0A964BQK0_9CYAN</name>
<evidence type="ECO:0000259" key="4">
    <source>
        <dbReference type="Pfam" id="PF00561"/>
    </source>
</evidence>
<comment type="caution">
    <text evidence="5">The sequence shown here is derived from an EMBL/GenBank/DDBJ whole genome shotgun (WGS) entry which is preliminary data.</text>
</comment>
<dbReference type="AlphaFoldDB" id="A0A964BQK0"/>
<sequence length="261" mass="30004">MINYVLIGDRNKPVILFLHGFMGSCEDFGEVINLLNKDFCCLSIDLPGHGKTEVKSDLDYYMPKLAVAIIQLLEQLSIPQCFLVGYSMGGRLALYLAIYFPQYFPKVILESASPGLKTKAERKKRIKQDLKLANKLETENFAFFLQQWYQNPLFTFFIKHPNYPQAIARRLNNNPHKLAKSLRYMGLGAQPCLWEQLEFIRVPILLIVGELDPKFVAINQKINSLSPLLEIEIVKLTGHNVHFEQPIKFSQLLIDFLTSNR</sequence>
<feature type="domain" description="AB hydrolase-1" evidence="4">
    <location>
        <begin position="13"/>
        <end position="246"/>
    </location>
</feature>
<keyword evidence="1" id="KW-0474">Menaquinone biosynthesis</keyword>
<comment type="catalytic activity">
    <reaction evidence="3">
        <text>5-enolpyruvoyl-6-hydroxy-2-succinyl-cyclohex-3-ene-1-carboxylate = (1R,6R)-6-hydroxy-2-succinyl-cyclohexa-2,4-diene-1-carboxylate + pyruvate</text>
        <dbReference type="Rhea" id="RHEA:25597"/>
        <dbReference type="ChEBI" id="CHEBI:15361"/>
        <dbReference type="ChEBI" id="CHEBI:58689"/>
        <dbReference type="ChEBI" id="CHEBI:58818"/>
        <dbReference type="EC" id="4.2.99.20"/>
    </reaction>
</comment>
<comment type="function">
    <text evidence="3">Catalyzes a proton abstraction reaction that results in 2,5-elimination of pyruvate from 2-succinyl-5-enolpyruvyl-6-hydroxy-3-cyclohexene-1-carboxylate (SEPHCHC) and the formation of 2-succinyl-6-hydroxy-2,4-cyclohexadiene-1-carboxylate (SHCHC).</text>
</comment>